<organism evidence="3 4">
    <name type="scientific">Apiospora marii</name>
    <dbReference type="NCBI Taxonomy" id="335849"/>
    <lineage>
        <taxon>Eukaryota</taxon>
        <taxon>Fungi</taxon>
        <taxon>Dikarya</taxon>
        <taxon>Ascomycota</taxon>
        <taxon>Pezizomycotina</taxon>
        <taxon>Sordariomycetes</taxon>
        <taxon>Xylariomycetidae</taxon>
        <taxon>Amphisphaeriales</taxon>
        <taxon>Apiosporaceae</taxon>
        <taxon>Apiospora</taxon>
    </lineage>
</organism>
<feature type="domain" description="N-acetyltransferase" evidence="2">
    <location>
        <begin position="164"/>
        <end position="223"/>
    </location>
</feature>
<dbReference type="CDD" id="cd04301">
    <property type="entry name" value="NAT_SF"/>
    <property type="match status" value="1"/>
</dbReference>
<dbReference type="PANTHER" id="PTHR42791">
    <property type="entry name" value="GNAT FAMILY ACETYLTRANSFERASE"/>
    <property type="match status" value="1"/>
</dbReference>
<dbReference type="Gene3D" id="3.40.630.30">
    <property type="match status" value="1"/>
</dbReference>
<comment type="caution">
    <text evidence="3">The sequence shown here is derived from an EMBL/GenBank/DDBJ whole genome shotgun (WGS) entry which is preliminary data.</text>
</comment>
<dbReference type="Pfam" id="PF00583">
    <property type="entry name" value="Acetyltransf_1"/>
    <property type="match status" value="1"/>
</dbReference>
<keyword evidence="4" id="KW-1185">Reference proteome</keyword>
<dbReference type="SUPFAM" id="SSF55729">
    <property type="entry name" value="Acyl-CoA N-acyltransferases (Nat)"/>
    <property type="match status" value="1"/>
</dbReference>
<dbReference type="PANTHER" id="PTHR42791:SF2">
    <property type="entry name" value="N-ACETYLTRANSFERASE DOMAIN-CONTAINING PROTEIN"/>
    <property type="match status" value="1"/>
</dbReference>
<dbReference type="Proteomes" id="UP001396898">
    <property type="component" value="Unassembled WGS sequence"/>
</dbReference>
<sequence length="272" mass="29191">MPDNPQYRLARATPADIPQLAAISARAFARDANTQMKAQGQRPGAFEEGMAAGLRMWVGLPPSRCVVLKAVDRRGGGILGWVCWGVRGVEVDLPPSNDSDESTARFDEGSTAGGSDPTSGEVKASPQDDGQGPVPGPEAAARIEQFEKMTSDHLAAFQKKIMPDGTRAMYIISAAVDPRAQGLGVGTRLVGWGLEQADRDRPGVLCWVHASEAGHRLFEGQGFAEVERLMVDLDEWAVGRKPLAVGEGEDEGGEAGWGEYTFRYMVRTPRGL</sequence>
<evidence type="ECO:0000259" key="2">
    <source>
        <dbReference type="Pfam" id="PF00583"/>
    </source>
</evidence>
<protein>
    <submittedName>
        <fullName evidence="3">Acyl-CoA N-acyltransferase</fullName>
    </submittedName>
</protein>
<name>A0ABR1RWZ6_9PEZI</name>
<proteinExistence type="predicted"/>
<accession>A0ABR1RWZ6</accession>
<feature type="region of interest" description="Disordered" evidence="1">
    <location>
        <begin position="92"/>
        <end position="137"/>
    </location>
</feature>
<dbReference type="InterPro" id="IPR000182">
    <property type="entry name" value="GNAT_dom"/>
</dbReference>
<gene>
    <name evidence="3" type="ORF">PG991_007958</name>
</gene>
<evidence type="ECO:0000256" key="1">
    <source>
        <dbReference type="SAM" id="MobiDB-lite"/>
    </source>
</evidence>
<reference evidence="3 4" key="1">
    <citation type="submission" date="2023-01" db="EMBL/GenBank/DDBJ databases">
        <title>Analysis of 21 Apiospora genomes using comparative genomics revels a genus with tremendous synthesis potential of carbohydrate active enzymes and secondary metabolites.</title>
        <authorList>
            <person name="Sorensen T."/>
        </authorList>
    </citation>
    <scope>NUCLEOTIDE SEQUENCE [LARGE SCALE GENOMIC DNA]</scope>
    <source>
        <strain evidence="3 4">CBS 20057</strain>
    </source>
</reference>
<dbReference type="InterPro" id="IPR052523">
    <property type="entry name" value="Trichothecene_AcTrans"/>
</dbReference>
<dbReference type="EMBL" id="JAQQWI010000010">
    <property type="protein sequence ID" value="KAK8018768.1"/>
    <property type="molecule type" value="Genomic_DNA"/>
</dbReference>
<evidence type="ECO:0000313" key="3">
    <source>
        <dbReference type="EMBL" id="KAK8018768.1"/>
    </source>
</evidence>
<dbReference type="InterPro" id="IPR016181">
    <property type="entry name" value="Acyl_CoA_acyltransferase"/>
</dbReference>
<evidence type="ECO:0000313" key="4">
    <source>
        <dbReference type="Proteomes" id="UP001396898"/>
    </source>
</evidence>